<sequence length="254" mass="29351">MGPFPSSRGNKYILVAVNYLSKWVETKALSTNDARVVCKFLKSLFARFGTPHAIISDRGTYFYNDQFANVMLKYNVTHRLATAYHPQISGQVEVSNRGLKRILERTVGKNHASWSDKLDDALWAFRTAFKTPIRCTPYKLVYRKACHLPIELEHKAYWALKHAKFDLQTAGDHRKVQLNELNELHDQAYENSLIYKEKTKRLHDSKIKDRVFSVGDRVLLFNSRQKIFSGKLKTCWSGPFTITQVFPYGTVELS</sequence>
<reference evidence="2" key="1">
    <citation type="journal article" date="2019" name="Sci. Rep.">
        <title>Draft genome of Tanacetum cinerariifolium, the natural source of mosquito coil.</title>
        <authorList>
            <person name="Yamashiro T."/>
            <person name="Shiraishi A."/>
            <person name="Satake H."/>
            <person name="Nakayama K."/>
        </authorList>
    </citation>
    <scope>NUCLEOTIDE SEQUENCE</scope>
</reference>
<dbReference type="InterPro" id="IPR052160">
    <property type="entry name" value="Gypsy_RT_Integrase-like"/>
</dbReference>
<dbReference type="SUPFAM" id="SSF53098">
    <property type="entry name" value="Ribonuclease H-like"/>
    <property type="match status" value="1"/>
</dbReference>
<accession>A0A6L2ML63</accession>
<evidence type="ECO:0000259" key="1">
    <source>
        <dbReference type="PROSITE" id="PS50994"/>
    </source>
</evidence>
<dbReference type="InterPro" id="IPR001584">
    <property type="entry name" value="Integrase_cat-core"/>
</dbReference>
<dbReference type="GO" id="GO:0003964">
    <property type="term" value="F:RNA-directed DNA polymerase activity"/>
    <property type="evidence" value="ECO:0007669"/>
    <property type="project" value="UniProtKB-KW"/>
</dbReference>
<protein>
    <submittedName>
        <fullName evidence="2">Reverse transcriptase domain-containing protein</fullName>
    </submittedName>
</protein>
<organism evidence="2">
    <name type="scientific">Tanacetum cinerariifolium</name>
    <name type="common">Dalmatian daisy</name>
    <name type="synonym">Chrysanthemum cinerariifolium</name>
    <dbReference type="NCBI Taxonomy" id="118510"/>
    <lineage>
        <taxon>Eukaryota</taxon>
        <taxon>Viridiplantae</taxon>
        <taxon>Streptophyta</taxon>
        <taxon>Embryophyta</taxon>
        <taxon>Tracheophyta</taxon>
        <taxon>Spermatophyta</taxon>
        <taxon>Magnoliopsida</taxon>
        <taxon>eudicotyledons</taxon>
        <taxon>Gunneridae</taxon>
        <taxon>Pentapetalae</taxon>
        <taxon>asterids</taxon>
        <taxon>campanulids</taxon>
        <taxon>Asterales</taxon>
        <taxon>Asteraceae</taxon>
        <taxon>Asteroideae</taxon>
        <taxon>Anthemideae</taxon>
        <taxon>Anthemidinae</taxon>
        <taxon>Tanacetum</taxon>
    </lineage>
</organism>
<evidence type="ECO:0000313" key="2">
    <source>
        <dbReference type="EMBL" id="GEU74450.1"/>
    </source>
</evidence>
<dbReference type="Pfam" id="PF00665">
    <property type="entry name" value="rve"/>
    <property type="match status" value="1"/>
</dbReference>
<dbReference type="GO" id="GO:0015074">
    <property type="term" value="P:DNA integration"/>
    <property type="evidence" value="ECO:0007669"/>
    <property type="project" value="InterPro"/>
</dbReference>
<dbReference type="EMBL" id="BKCJ010006886">
    <property type="protein sequence ID" value="GEU74450.1"/>
    <property type="molecule type" value="Genomic_DNA"/>
</dbReference>
<keyword evidence="2" id="KW-0548">Nucleotidyltransferase</keyword>
<name>A0A6L2ML63_TANCI</name>
<proteinExistence type="predicted"/>
<comment type="caution">
    <text evidence="2">The sequence shown here is derived from an EMBL/GenBank/DDBJ whole genome shotgun (WGS) entry which is preliminary data.</text>
</comment>
<dbReference type="PANTHER" id="PTHR47266">
    <property type="entry name" value="ENDONUCLEASE-RELATED"/>
    <property type="match status" value="1"/>
</dbReference>
<keyword evidence="2" id="KW-0808">Transferase</keyword>
<dbReference type="GO" id="GO:0003676">
    <property type="term" value="F:nucleic acid binding"/>
    <property type="evidence" value="ECO:0007669"/>
    <property type="project" value="InterPro"/>
</dbReference>
<dbReference type="InterPro" id="IPR036397">
    <property type="entry name" value="RNaseH_sf"/>
</dbReference>
<feature type="domain" description="Integrase catalytic" evidence="1">
    <location>
        <begin position="1"/>
        <end position="145"/>
    </location>
</feature>
<dbReference type="Gene3D" id="3.30.420.10">
    <property type="entry name" value="Ribonuclease H-like superfamily/Ribonuclease H"/>
    <property type="match status" value="1"/>
</dbReference>
<keyword evidence="2" id="KW-0695">RNA-directed DNA polymerase</keyword>
<gene>
    <name evidence="2" type="ORF">Tci_046428</name>
</gene>
<dbReference type="InterPro" id="IPR012337">
    <property type="entry name" value="RNaseH-like_sf"/>
</dbReference>
<dbReference type="AlphaFoldDB" id="A0A6L2ML63"/>
<dbReference type="PROSITE" id="PS50994">
    <property type="entry name" value="INTEGRASE"/>
    <property type="match status" value="1"/>
</dbReference>